<evidence type="ECO:0008006" key="3">
    <source>
        <dbReference type="Google" id="ProtNLM"/>
    </source>
</evidence>
<dbReference type="InterPro" id="IPR010633">
    <property type="entry name" value="Phage_lambda_GpZ"/>
</dbReference>
<name>A0A7W6PUF7_9HYPH</name>
<accession>A0A7W6PUF7</accession>
<dbReference type="EMBL" id="JACIEC010000012">
    <property type="protein sequence ID" value="MBB4145800.1"/>
    <property type="molecule type" value="Genomic_DNA"/>
</dbReference>
<evidence type="ECO:0000313" key="2">
    <source>
        <dbReference type="Proteomes" id="UP000519897"/>
    </source>
</evidence>
<reference evidence="1 2" key="1">
    <citation type="submission" date="2020-08" db="EMBL/GenBank/DDBJ databases">
        <title>Genomic Encyclopedia of Type Strains, Phase IV (KMG-IV): sequencing the most valuable type-strain genomes for metagenomic binning, comparative biology and taxonomic classification.</title>
        <authorList>
            <person name="Goeker M."/>
        </authorList>
    </citation>
    <scope>NUCLEOTIDE SEQUENCE [LARGE SCALE GENOMIC DNA]</scope>
    <source>
        <strain evidence="1 2">DSM 29514</strain>
    </source>
</reference>
<evidence type="ECO:0000313" key="1">
    <source>
        <dbReference type="EMBL" id="MBB4145800.1"/>
    </source>
</evidence>
<organism evidence="1 2">
    <name type="scientific">Rhizobium rhizoryzae</name>
    <dbReference type="NCBI Taxonomy" id="451876"/>
    <lineage>
        <taxon>Bacteria</taxon>
        <taxon>Pseudomonadati</taxon>
        <taxon>Pseudomonadota</taxon>
        <taxon>Alphaproteobacteria</taxon>
        <taxon>Hyphomicrobiales</taxon>
        <taxon>Rhizobiaceae</taxon>
        <taxon>Rhizobium/Agrobacterium group</taxon>
        <taxon>Rhizobium</taxon>
    </lineage>
</organism>
<protein>
    <recommendedName>
        <fullName evidence="3">Phage tail protein</fullName>
    </recommendedName>
</protein>
<proteinExistence type="predicted"/>
<sequence>MAATLKNVRWAMALEIRWQDISGLIRADNALKRLDSHAKHLVLQRAVNHTGDKARTKVIRALAKQTGLPYGLIKRAVRTGRAWGAGADAETFTEGRGSLTYTLSSKGGDISLKYFKARETRAGVTAAPFGVRKLFAGTFMKGGRFPKRVTAKPLNGHVYNRAGKSRTPLEFNDSGVIIPAEMLKGETARAFMDVVETDLPPRVIHEIERLVPGFFD</sequence>
<dbReference type="Proteomes" id="UP000519897">
    <property type="component" value="Unassembled WGS sequence"/>
</dbReference>
<dbReference type="AlphaFoldDB" id="A0A7W6PUF7"/>
<keyword evidence="2" id="KW-1185">Reference proteome</keyword>
<gene>
    <name evidence="1" type="ORF">GGQ72_004366</name>
</gene>
<comment type="caution">
    <text evidence="1">The sequence shown here is derived from an EMBL/GenBank/DDBJ whole genome shotgun (WGS) entry which is preliminary data.</text>
</comment>
<dbReference type="RefSeq" id="WP_210300906.1">
    <property type="nucleotide sequence ID" value="NZ_CP049247.1"/>
</dbReference>
<dbReference type="Pfam" id="PF06763">
    <property type="entry name" value="Minor_tail_Z"/>
    <property type="match status" value="1"/>
</dbReference>